<keyword evidence="5" id="KW-1185">Reference proteome</keyword>
<gene>
    <name evidence="4" type="ORF">EEDITHA_LOCUS17215</name>
</gene>
<evidence type="ECO:0000313" key="4">
    <source>
        <dbReference type="EMBL" id="CAH2102611.1"/>
    </source>
</evidence>
<dbReference type="EMBL" id="CAKOGL010000025">
    <property type="protein sequence ID" value="CAH2102611.1"/>
    <property type="molecule type" value="Genomic_DNA"/>
</dbReference>
<keyword evidence="3" id="KW-0732">Signal</keyword>
<dbReference type="PANTHER" id="PTHR13234:SF71">
    <property type="entry name" value="GAMMA-INTERFERON-INDUCIBLE LYSOSOMAL THIOL REDUCTASE-LIKE PROTEIN"/>
    <property type="match status" value="1"/>
</dbReference>
<reference evidence="4" key="1">
    <citation type="submission" date="2022-03" db="EMBL/GenBank/DDBJ databases">
        <authorList>
            <person name="Tunstrom K."/>
        </authorList>
    </citation>
    <scope>NUCLEOTIDE SEQUENCE</scope>
</reference>
<dbReference type="Gene3D" id="3.40.30.10">
    <property type="entry name" value="Glutaredoxin"/>
    <property type="match status" value="1"/>
</dbReference>
<dbReference type="InterPro" id="IPR004911">
    <property type="entry name" value="Interferon-induced_GILT"/>
</dbReference>
<dbReference type="InterPro" id="IPR036249">
    <property type="entry name" value="Thioredoxin-like_sf"/>
</dbReference>
<sequence length="238" mass="27065">MSNLILLILSSFFIITEAYTVIDVSNVLDDIENEINLSENDLYLLTEKLYGDDNMVDVKLYYECHCPDCKRFDKNEFGPAVEKLSRYLNIETYPYGNAQTIENNGMLKFKCQHGPAECYGNKLHACAIDYFQNTTTAVLFNICMMGYDEGLGSNDLAADRCALSMSVQSKYIKACARGERGSELLKYYGEESKKANFSYVPYILINGQLSDGTNFLRDVCAQFHVLPPPCRTYFNKYV</sequence>
<proteinExistence type="inferred from homology"/>
<dbReference type="AlphaFoldDB" id="A0AAU9UUC8"/>
<organism evidence="4 5">
    <name type="scientific">Euphydryas editha</name>
    <name type="common">Edith's checkerspot</name>
    <dbReference type="NCBI Taxonomy" id="104508"/>
    <lineage>
        <taxon>Eukaryota</taxon>
        <taxon>Metazoa</taxon>
        <taxon>Ecdysozoa</taxon>
        <taxon>Arthropoda</taxon>
        <taxon>Hexapoda</taxon>
        <taxon>Insecta</taxon>
        <taxon>Pterygota</taxon>
        <taxon>Neoptera</taxon>
        <taxon>Endopterygota</taxon>
        <taxon>Lepidoptera</taxon>
        <taxon>Glossata</taxon>
        <taxon>Ditrysia</taxon>
        <taxon>Papilionoidea</taxon>
        <taxon>Nymphalidae</taxon>
        <taxon>Nymphalinae</taxon>
        <taxon>Euphydryas</taxon>
    </lineage>
</organism>
<accession>A0AAU9UUC8</accession>
<name>A0AAU9UUC8_EUPED</name>
<dbReference type="Pfam" id="PF03227">
    <property type="entry name" value="GILT"/>
    <property type="match status" value="1"/>
</dbReference>
<dbReference type="SUPFAM" id="SSF52833">
    <property type="entry name" value="Thioredoxin-like"/>
    <property type="match status" value="1"/>
</dbReference>
<dbReference type="PANTHER" id="PTHR13234">
    <property type="entry name" value="GAMMA-INTERFERON INDUCIBLE LYSOSOMAL THIOL REDUCTASE GILT"/>
    <property type="match status" value="1"/>
</dbReference>
<evidence type="ECO:0000256" key="2">
    <source>
        <dbReference type="ARBA" id="ARBA00023180"/>
    </source>
</evidence>
<evidence type="ECO:0000313" key="5">
    <source>
        <dbReference type="Proteomes" id="UP001153954"/>
    </source>
</evidence>
<comment type="caution">
    <text evidence="4">The sequence shown here is derived from an EMBL/GenBank/DDBJ whole genome shotgun (WGS) entry which is preliminary data.</text>
</comment>
<evidence type="ECO:0000256" key="3">
    <source>
        <dbReference type="SAM" id="SignalP"/>
    </source>
</evidence>
<comment type="similarity">
    <text evidence="1">Belongs to the GILT family.</text>
</comment>
<dbReference type="Proteomes" id="UP001153954">
    <property type="component" value="Unassembled WGS sequence"/>
</dbReference>
<keyword evidence="2" id="KW-0325">Glycoprotein</keyword>
<evidence type="ECO:0000256" key="1">
    <source>
        <dbReference type="ARBA" id="ARBA00005679"/>
    </source>
</evidence>
<protein>
    <submittedName>
        <fullName evidence="4">Uncharacterized protein</fullName>
    </submittedName>
</protein>
<feature type="chain" id="PRO_5043325552" evidence="3">
    <location>
        <begin position="19"/>
        <end position="238"/>
    </location>
</feature>
<feature type="signal peptide" evidence="3">
    <location>
        <begin position="1"/>
        <end position="18"/>
    </location>
</feature>
<dbReference type="GO" id="GO:0016671">
    <property type="term" value="F:oxidoreductase activity, acting on a sulfur group of donors, disulfide as acceptor"/>
    <property type="evidence" value="ECO:0007669"/>
    <property type="project" value="InterPro"/>
</dbReference>